<feature type="compositionally biased region" description="Basic and acidic residues" evidence="1">
    <location>
        <begin position="453"/>
        <end position="474"/>
    </location>
</feature>
<organism evidence="2 3">
    <name type="scientific">Triparma laevis f. inornata</name>
    <dbReference type="NCBI Taxonomy" id="1714386"/>
    <lineage>
        <taxon>Eukaryota</taxon>
        <taxon>Sar</taxon>
        <taxon>Stramenopiles</taxon>
        <taxon>Ochrophyta</taxon>
        <taxon>Bolidophyceae</taxon>
        <taxon>Parmales</taxon>
        <taxon>Triparmaceae</taxon>
        <taxon>Triparma</taxon>
    </lineage>
</organism>
<comment type="caution">
    <text evidence="2">The sequence shown here is derived from an EMBL/GenBank/DDBJ whole genome shotgun (WGS) entry which is preliminary data.</text>
</comment>
<feature type="compositionally biased region" description="Basic residues" evidence="1">
    <location>
        <begin position="423"/>
        <end position="432"/>
    </location>
</feature>
<feature type="region of interest" description="Disordered" evidence="1">
    <location>
        <begin position="344"/>
        <end position="474"/>
    </location>
</feature>
<evidence type="ECO:0000313" key="3">
    <source>
        <dbReference type="Proteomes" id="UP001162640"/>
    </source>
</evidence>
<dbReference type="Proteomes" id="UP001162640">
    <property type="component" value="Unassembled WGS sequence"/>
</dbReference>
<sequence>MMIGLMTPRRSAPAEGPEDVTAFPGRPLENISARGRYADKGDVSGTEGRRNVEAREDERGTVVAEPHGLRRAEKMIGLELEELPRLVSRSEVFWDALTFSGPSETILVKKITSDESDMLCTDEAYRSVNFRKGRRLQGVGDDPLAVSNEDTGAVTMSSGLLETISEKNIYADGSEHSNASLQDFGNTAEPKNKIRSKIAAQKKERRSFFKQQLRTSRLVFVGLILLSLLSLVHSDAPASSHTWDFRKCVTGQDVLDTGIDLGKTTSPINVSTGLFGGAAAAAIHMDGVSQGDVESASQSLPAKDRGETLGVPPDTTVTLGTEPGCWSTPTPQIAAAASIHTDGISQGDVESASQSLTTNDSQSLTTKDGGEALDVTPEGGRLSSEEKNLSGEVPKKINEPRNISTPTTATKELKSGSGPKNTRTPRIKTKKVGRADAHGDAANSDEYGNAAHGDSKHEHAMHGHDKDAGAKDRGNGEGEYLFELVREGLLDGTTWFEIDHTDSPILAPTTGTWTEAMSNLHEEERKGTMLWSTAASSARIPNAAAFNPALTLKLMSDMKESMTMAASTTSAAATFDPALTSKMMSAMKESTTMAGPTTSAAATFDPALTLKLMSAMKESTTMAGPTTSAAATFDPALTLKLMSAMKESTTMAAPTTSAAATFDPALTSKMMSAMKESTTMAAGNAFRFEVAKILLQLCVSSNNMLQGSALTPSSATISTAANCTDFASPPPSTTKTAGINTHDFEIEGLIECLDAELTSTSNFTLKIDTTQAASFTAIITISDCGPLSPSTTMEIHGPEKEEVCITQTPLFFASIIFFVVVIITSASTFFESPFSGQSPGSNDLEVSYHEDLNIGCDLTQF</sequence>
<feature type="region of interest" description="Disordered" evidence="1">
    <location>
        <begin position="1"/>
        <end position="61"/>
    </location>
</feature>
<feature type="compositionally biased region" description="Basic and acidic residues" evidence="1">
    <location>
        <begin position="383"/>
        <end position="399"/>
    </location>
</feature>
<gene>
    <name evidence="2" type="ORF">TL16_g10112</name>
</gene>
<proteinExistence type="predicted"/>
<protein>
    <submittedName>
        <fullName evidence="2">Uncharacterized protein</fullName>
    </submittedName>
</protein>
<name>A0A9W7BE33_9STRA</name>
<dbReference type="EMBL" id="BLQM01000353">
    <property type="protein sequence ID" value="GMH85058.1"/>
    <property type="molecule type" value="Genomic_DNA"/>
</dbReference>
<accession>A0A9W7BE33</accession>
<feature type="compositionally biased region" description="Basic and acidic residues" evidence="1">
    <location>
        <begin position="36"/>
        <end position="60"/>
    </location>
</feature>
<feature type="compositionally biased region" description="Polar residues" evidence="1">
    <location>
        <begin position="351"/>
        <end position="366"/>
    </location>
</feature>
<feature type="compositionally biased region" description="Polar residues" evidence="1">
    <location>
        <begin position="401"/>
        <end position="410"/>
    </location>
</feature>
<reference evidence="3" key="1">
    <citation type="journal article" date="2023" name="Commun. Biol.">
        <title>Genome analysis of Parmales, the sister group of diatoms, reveals the evolutionary specialization of diatoms from phago-mixotrophs to photoautotrophs.</title>
        <authorList>
            <person name="Ban H."/>
            <person name="Sato S."/>
            <person name="Yoshikawa S."/>
            <person name="Yamada K."/>
            <person name="Nakamura Y."/>
            <person name="Ichinomiya M."/>
            <person name="Sato N."/>
            <person name="Blanc-Mathieu R."/>
            <person name="Endo H."/>
            <person name="Kuwata A."/>
            <person name="Ogata H."/>
        </authorList>
    </citation>
    <scope>NUCLEOTIDE SEQUENCE [LARGE SCALE GENOMIC DNA]</scope>
</reference>
<dbReference type="AlphaFoldDB" id="A0A9W7BE33"/>
<evidence type="ECO:0000256" key="1">
    <source>
        <dbReference type="SAM" id="MobiDB-lite"/>
    </source>
</evidence>
<evidence type="ECO:0000313" key="2">
    <source>
        <dbReference type="EMBL" id="GMH85058.1"/>
    </source>
</evidence>